<dbReference type="InterPro" id="IPR049900">
    <property type="entry name" value="PKS_mFAS_DH"/>
</dbReference>
<feature type="active site" description="Proton donor; for dehydratase activity" evidence="8">
    <location>
        <position position="260"/>
    </location>
</feature>
<evidence type="ECO:0000256" key="9">
    <source>
        <dbReference type="SAM" id="MobiDB-lite"/>
    </source>
</evidence>
<feature type="compositionally biased region" description="Basic and acidic residues" evidence="9">
    <location>
        <begin position="1454"/>
        <end position="1463"/>
    </location>
</feature>
<dbReference type="InterPro" id="IPR018201">
    <property type="entry name" value="Ketoacyl_synth_AS"/>
</dbReference>
<evidence type="ECO:0000256" key="2">
    <source>
        <dbReference type="ARBA" id="ARBA00022450"/>
    </source>
</evidence>
<feature type="active site" description="Proton acceptor; for dehydratase activity" evidence="8">
    <location>
        <position position="95"/>
    </location>
</feature>
<dbReference type="PROSITE" id="PS00606">
    <property type="entry name" value="KS3_1"/>
    <property type="match status" value="2"/>
</dbReference>
<dbReference type="CDD" id="cd08956">
    <property type="entry name" value="KR_3_FAS_SDR_x"/>
    <property type="match status" value="1"/>
</dbReference>
<dbReference type="Gene3D" id="3.30.70.3290">
    <property type="match status" value="2"/>
</dbReference>
<feature type="domain" description="PKS/mFAS DH" evidence="12">
    <location>
        <begin position="1353"/>
        <end position="1633"/>
    </location>
</feature>
<feature type="region of interest" description="C-terminal hotdog fold" evidence="8">
    <location>
        <begin position="1494"/>
        <end position="1633"/>
    </location>
</feature>
<dbReference type="InterPro" id="IPR050091">
    <property type="entry name" value="PKS_NRPS_Biosynth_Enz"/>
</dbReference>
<dbReference type="InterPro" id="IPR049551">
    <property type="entry name" value="PKS_DH_C"/>
</dbReference>
<dbReference type="PANTHER" id="PTHR43775">
    <property type="entry name" value="FATTY ACID SYNTHASE"/>
    <property type="match status" value="1"/>
</dbReference>
<feature type="active site" description="Proton acceptor; for dehydratase activity" evidence="8">
    <location>
        <position position="1385"/>
    </location>
</feature>
<dbReference type="CDD" id="cd00833">
    <property type="entry name" value="PKS"/>
    <property type="match status" value="2"/>
</dbReference>
<dbReference type="InterPro" id="IPR014030">
    <property type="entry name" value="Ketoacyl_synth_N"/>
</dbReference>
<feature type="active site" description="Proton donor; for dehydratase activity" evidence="8">
    <location>
        <position position="1555"/>
    </location>
</feature>
<dbReference type="SMART" id="SM00823">
    <property type="entry name" value="PKS_PP"/>
    <property type="match status" value="2"/>
</dbReference>
<evidence type="ECO:0000259" key="10">
    <source>
        <dbReference type="PROSITE" id="PS50075"/>
    </source>
</evidence>
<dbReference type="Pfam" id="PF02801">
    <property type="entry name" value="Ketoacyl-synt_C"/>
    <property type="match status" value="2"/>
</dbReference>
<proteinExistence type="predicted"/>
<keyword evidence="4" id="KW-0808">Transferase</keyword>
<keyword evidence="6" id="KW-0511">Multifunctional enzyme</keyword>
<reference evidence="14" key="1">
    <citation type="journal article" date="2019" name="Int. J. Syst. Evol. Microbiol.">
        <title>The Global Catalogue of Microorganisms (GCM) 10K type strain sequencing project: providing services to taxonomists for standard genome sequencing and annotation.</title>
        <authorList>
            <consortium name="The Broad Institute Genomics Platform"/>
            <consortium name="The Broad Institute Genome Sequencing Center for Infectious Disease"/>
            <person name="Wu L."/>
            <person name="Ma J."/>
        </authorList>
    </citation>
    <scope>NUCLEOTIDE SEQUENCE [LARGE SCALE GENOMIC DNA]</scope>
    <source>
        <strain evidence="14">CGMCC 4.1437</strain>
    </source>
</reference>
<dbReference type="InterPro" id="IPR020841">
    <property type="entry name" value="PKS_Beta-ketoAc_synthase_dom"/>
</dbReference>
<dbReference type="SUPFAM" id="SSF55048">
    <property type="entry name" value="Probable ACP-binding domain of malonyl-CoA ACP transacylase"/>
    <property type="match status" value="1"/>
</dbReference>
<feature type="region of interest" description="Disordered" evidence="9">
    <location>
        <begin position="1453"/>
        <end position="1482"/>
    </location>
</feature>
<keyword evidence="5" id="KW-0045">Antibiotic biosynthesis</keyword>
<feature type="domain" description="Carrier" evidence="10">
    <location>
        <begin position="2100"/>
        <end position="2175"/>
    </location>
</feature>
<dbReference type="InterPro" id="IPR057326">
    <property type="entry name" value="KR_dom"/>
</dbReference>
<dbReference type="RefSeq" id="WP_380230078.1">
    <property type="nucleotide sequence ID" value="NZ_JBHSOF010000104.1"/>
</dbReference>
<feature type="region of interest" description="Disordered" evidence="9">
    <location>
        <begin position="153"/>
        <end position="198"/>
    </location>
</feature>
<dbReference type="InterPro" id="IPR006162">
    <property type="entry name" value="Ppantetheine_attach_site"/>
</dbReference>
<feature type="compositionally biased region" description="Basic residues" evidence="9">
    <location>
        <begin position="1"/>
        <end position="14"/>
    </location>
</feature>
<dbReference type="InterPro" id="IPR009081">
    <property type="entry name" value="PP-bd_ACP"/>
</dbReference>
<evidence type="ECO:0000259" key="11">
    <source>
        <dbReference type="PROSITE" id="PS52004"/>
    </source>
</evidence>
<dbReference type="SMART" id="SM00822">
    <property type="entry name" value="PKS_KR"/>
    <property type="match status" value="1"/>
</dbReference>
<dbReference type="Pfam" id="PF16197">
    <property type="entry name" value="KAsynt_C_assoc"/>
    <property type="match status" value="2"/>
</dbReference>
<dbReference type="InterPro" id="IPR016035">
    <property type="entry name" value="Acyl_Trfase/lysoPLipase"/>
</dbReference>
<dbReference type="SUPFAM" id="SSF53901">
    <property type="entry name" value="Thiolase-like"/>
    <property type="match status" value="2"/>
</dbReference>
<dbReference type="InterPro" id="IPR014031">
    <property type="entry name" value="Ketoacyl_synth_C"/>
</dbReference>
<feature type="domain" description="Carrier" evidence="10">
    <location>
        <begin position="384"/>
        <end position="459"/>
    </location>
</feature>
<evidence type="ECO:0000313" key="14">
    <source>
        <dbReference type="Proteomes" id="UP001595975"/>
    </source>
</evidence>
<dbReference type="Pfam" id="PF22953">
    <property type="entry name" value="SpnB_Rossmann"/>
    <property type="match status" value="1"/>
</dbReference>
<dbReference type="Pfam" id="PF00109">
    <property type="entry name" value="ketoacyl-synt"/>
    <property type="match status" value="2"/>
</dbReference>
<dbReference type="InterPro" id="IPR016036">
    <property type="entry name" value="Malonyl_transacylase_ACP-bd"/>
</dbReference>
<dbReference type="Pfam" id="PF08659">
    <property type="entry name" value="KR"/>
    <property type="match status" value="1"/>
</dbReference>
<dbReference type="InterPro" id="IPR049552">
    <property type="entry name" value="PKS_DH_N"/>
</dbReference>
<feature type="region of interest" description="C-terminal hotdog fold" evidence="8">
    <location>
        <begin position="201"/>
        <end position="334"/>
    </location>
</feature>
<dbReference type="SMART" id="SM00825">
    <property type="entry name" value="PKS_KS"/>
    <property type="match status" value="2"/>
</dbReference>
<dbReference type="SUPFAM" id="SSF52151">
    <property type="entry name" value="FabD/lysophospholipase-like"/>
    <property type="match status" value="2"/>
</dbReference>
<dbReference type="InterPro" id="IPR001227">
    <property type="entry name" value="Ac_transferase_dom_sf"/>
</dbReference>
<dbReference type="Pfam" id="PF14765">
    <property type="entry name" value="PS-DH"/>
    <property type="match status" value="2"/>
</dbReference>
<evidence type="ECO:0000313" key="13">
    <source>
        <dbReference type="EMBL" id="MFC5668443.1"/>
    </source>
</evidence>
<dbReference type="Gene3D" id="3.40.50.720">
    <property type="entry name" value="NAD(P)-binding Rossmann-like Domain"/>
    <property type="match status" value="1"/>
</dbReference>
<dbReference type="Proteomes" id="UP001595975">
    <property type="component" value="Unassembled WGS sequence"/>
</dbReference>
<dbReference type="InterPro" id="IPR013968">
    <property type="entry name" value="PKS_KR"/>
</dbReference>
<feature type="region of interest" description="Disordered" evidence="9">
    <location>
        <begin position="1"/>
        <end position="25"/>
    </location>
</feature>
<feature type="region of interest" description="N-terminal hotdog fold" evidence="8">
    <location>
        <begin position="63"/>
        <end position="186"/>
    </location>
</feature>
<accession>A0ABW0XCY5</accession>
<dbReference type="EMBL" id="JBHSOF010000104">
    <property type="protein sequence ID" value="MFC5668443.1"/>
    <property type="molecule type" value="Genomic_DNA"/>
</dbReference>
<keyword evidence="14" id="KW-1185">Reference proteome</keyword>
<keyword evidence="2" id="KW-0596">Phosphopantetheine</keyword>
<evidence type="ECO:0000259" key="12">
    <source>
        <dbReference type="PROSITE" id="PS52019"/>
    </source>
</evidence>
<dbReference type="Pfam" id="PF00698">
    <property type="entry name" value="Acyl_transf_1"/>
    <property type="match status" value="1"/>
</dbReference>
<evidence type="ECO:0000256" key="5">
    <source>
        <dbReference type="ARBA" id="ARBA00023194"/>
    </source>
</evidence>
<dbReference type="PROSITE" id="PS52004">
    <property type="entry name" value="KS3_2"/>
    <property type="match status" value="2"/>
</dbReference>
<dbReference type="InterPro" id="IPR042104">
    <property type="entry name" value="PKS_dehydratase_sf"/>
</dbReference>
<evidence type="ECO:0000256" key="3">
    <source>
        <dbReference type="ARBA" id="ARBA00022553"/>
    </source>
</evidence>
<dbReference type="InterPro" id="IPR020806">
    <property type="entry name" value="PKS_PP-bd"/>
</dbReference>
<protein>
    <submittedName>
        <fullName evidence="13">SDR family NAD(P)-dependent oxidoreductase</fullName>
    </submittedName>
</protein>
<keyword evidence="7" id="KW-0012">Acyltransferase</keyword>
<dbReference type="SUPFAM" id="SSF47336">
    <property type="entry name" value="ACP-like"/>
    <property type="match status" value="2"/>
</dbReference>
<dbReference type="SMART" id="SM01294">
    <property type="entry name" value="PKS_PP_betabranch"/>
    <property type="match status" value="2"/>
</dbReference>
<dbReference type="InterPro" id="IPR020807">
    <property type="entry name" value="PKS_DH"/>
</dbReference>
<keyword evidence="3" id="KW-0597">Phosphoprotein</keyword>
<evidence type="ECO:0000256" key="4">
    <source>
        <dbReference type="ARBA" id="ARBA00022679"/>
    </source>
</evidence>
<feature type="domain" description="Ketosynthase family 3 (KS3)" evidence="11">
    <location>
        <begin position="479"/>
        <end position="905"/>
    </location>
</feature>
<evidence type="ECO:0000256" key="7">
    <source>
        <dbReference type="ARBA" id="ARBA00023315"/>
    </source>
</evidence>
<dbReference type="InterPro" id="IPR036291">
    <property type="entry name" value="NAD(P)-bd_dom_sf"/>
</dbReference>
<feature type="domain" description="PKS/mFAS DH" evidence="12">
    <location>
        <begin position="63"/>
        <end position="334"/>
    </location>
</feature>
<dbReference type="Gene3D" id="3.10.129.110">
    <property type="entry name" value="Polyketide synthase dehydratase"/>
    <property type="match status" value="2"/>
</dbReference>
<dbReference type="SUPFAM" id="SSF51735">
    <property type="entry name" value="NAD(P)-binding Rossmann-fold domains"/>
    <property type="match status" value="2"/>
</dbReference>
<dbReference type="Pfam" id="PF00550">
    <property type="entry name" value="PP-binding"/>
    <property type="match status" value="2"/>
</dbReference>
<feature type="non-terminal residue" evidence="13">
    <location>
        <position position="2756"/>
    </location>
</feature>
<dbReference type="Gene3D" id="3.40.366.10">
    <property type="entry name" value="Malonyl-Coenzyme A Acyl Carrier Protein, domain 2"/>
    <property type="match status" value="2"/>
</dbReference>
<dbReference type="InterPro" id="IPR014043">
    <property type="entry name" value="Acyl_transferase_dom"/>
</dbReference>
<gene>
    <name evidence="13" type="ORF">ACFP3U_36480</name>
</gene>
<dbReference type="PROSITE" id="PS00012">
    <property type="entry name" value="PHOSPHOPANTETHEINE"/>
    <property type="match status" value="1"/>
</dbReference>
<dbReference type="Pfam" id="PF21089">
    <property type="entry name" value="PKS_DH_N"/>
    <property type="match status" value="2"/>
</dbReference>
<feature type="non-terminal residue" evidence="13">
    <location>
        <position position="1"/>
    </location>
</feature>
<dbReference type="SMART" id="SM00826">
    <property type="entry name" value="PKS_DH"/>
    <property type="match status" value="2"/>
</dbReference>
<organism evidence="13 14">
    <name type="scientific">Kitasatospora misakiensis</name>
    <dbReference type="NCBI Taxonomy" id="67330"/>
    <lineage>
        <taxon>Bacteria</taxon>
        <taxon>Bacillati</taxon>
        <taxon>Actinomycetota</taxon>
        <taxon>Actinomycetes</taxon>
        <taxon>Kitasatosporales</taxon>
        <taxon>Streptomycetaceae</taxon>
        <taxon>Kitasatospora</taxon>
    </lineage>
</organism>
<dbReference type="InterPro" id="IPR016039">
    <property type="entry name" value="Thiolase-like"/>
</dbReference>
<dbReference type="Gene3D" id="1.10.1200.10">
    <property type="entry name" value="ACP-like"/>
    <property type="match status" value="2"/>
</dbReference>
<dbReference type="InterPro" id="IPR055123">
    <property type="entry name" value="SpnB-like_Rossmann"/>
</dbReference>
<dbReference type="Gene3D" id="3.40.47.10">
    <property type="match status" value="2"/>
</dbReference>
<name>A0ABW0XCY5_9ACTN</name>
<dbReference type="PROSITE" id="PS52019">
    <property type="entry name" value="PKS_MFAS_DH"/>
    <property type="match status" value="2"/>
</dbReference>
<dbReference type="PROSITE" id="PS50075">
    <property type="entry name" value="CARRIER"/>
    <property type="match status" value="2"/>
</dbReference>
<feature type="domain" description="Ketosynthase family 3 (KS3)" evidence="11">
    <location>
        <begin position="2196"/>
        <end position="2622"/>
    </location>
</feature>
<feature type="region of interest" description="N-terminal hotdog fold" evidence="8">
    <location>
        <begin position="1353"/>
        <end position="1476"/>
    </location>
</feature>
<comment type="caution">
    <text evidence="13">The sequence shown here is derived from an EMBL/GenBank/DDBJ whole genome shotgun (WGS) entry which is preliminary data.</text>
</comment>
<dbReference type="InterPro" id="IPR036736">
    <property type="entry name" value="ACP-like_sf"/>
</dbReference>
<dbReference type="SMART" id="SM00827">
    <property type="entry name" value="PKS_AT"/>
    <property type="match status" value="1"/>
</dbReference>
<evidence type="ECO:0000256" key="1">
    <source>
        <dbReference type="ARBA" id="ARBA00004792"/>
    </source>
</evidence>
<comment type="pathway">
    <text evidence="1">Antibiotic biosynthesis.</text>
</comment>
<sequence length="2756" mass="288082">HGHHFPHALAHTHTHGLTPEPTHSNTHLTLPTYPFQHRTYWLDEVPAKAAGDPAGLGLSGSAHPLLGAVTSVAESDALLLTGRLSLDTHPWLADHLVADTALLPATALVELAVHAGDLVGLSRVEELTLESPLVLGGSAAVQLQIAVGAPDEDGRRPLTIHSRPAAGESSWTRNATGALGSHTGAPADEAPTAADWPPTGATAVPVAELYERLESAGVQYGPAFRAVTAVWQDGDALLAELVLPEAEDRTGFGLHPALFDAALHPLALAADGAEVRMPFAWTGVTLHASGAAALRVRLTPTGNGIRLFAADPAGAPVVSVENLVARAMSAARLAELSDLLAGGATTTTPRTPSRPVAAEPERAVGSEFAARLTGLGGGTAEQTAFLLDLIRAHVATVLGHATPESIDAERAFKELGIDSIMGVEIRNRLSKAVGAPLPATLVFDHPTPAGLAEALRQEVLGLQTGAPAAVRTAPRGAADEPLAIVAMACRYPGGVRSPEDLWRLVADGVDAIGDFPDNRGWDAASLYDPDPSKAGRTYSVQGGFLYDAEQFDADFFGISPREATATDPQQRLLLETAWETFERAGIDPATLRGDSVGVFTGIGHNDYRGQLDSAPEAFEGHLLTGNMSSVASGRIAYTFGFEGPAVSVETACSSSLVALHLAAQSLRQGDCTMALVGGAAVMATPGGFIEFSRQRGLAPDGRCKAFSADADGTGWSEGVGLLLVERLSDARRNGHQVLAVVRGSAINQDGASNGLTAPNGPAQQRVIRQALANARLTAAEVDVVEAHGTGTRLGDPIEAQALLATYGQERPAERPLWLGSLKSNIGHAQAAAGVAGIIKMVMAMQHRELPRTLHADRPTPVVDWSTGAVELLTEARPWTEADHPRRAAVSSFGVSGTNAHVILEEAPAAVEPAEVERRPEEPVVWPLSAKSDAALRDQARLLLEWITEHPDVPETDVAHALTVGRSLFEQRAVVLPGDRMAALRALAEDGGHSDVVLGNGGRRGKLAFLFTGQGSQRVGVGEELYAAFPVFAAAYDEALSHFGPELRDIVANNPDGLLDTTLHTQPALFALETALFRLMEHHGLKPDYLAGHSIGEIAAAHCAGVLSLADAAKLVAARARLMHSTGEGAMATLQGVEEDVLPYLGEALTIAAINSGDAVVIAGDVDAVHALAAAWKEQGRKAKVLNTRHAFHSHHMDPILAEFETIAATLTYHQPTIPIISTLTGHPADQLTEPTYWVRQLREAVRFHHALTTLHQANVTTYLELGPDATLTTLARTTHPEAIAAATLVPDRNEEHTTLTALATAHTHGHTTQWPTHGTHTNLPTYPFQHHAYWLQPTGTAKVADLGLDRAEHPLLGVAIAVAEDDGLLLTGRISLRTHPWLADHEVLGTALLPGAAFVELALHAAGQVGCDTVDELTIETPLALPEQGSVQLQLSVGAPDGAGRRALRVHSRPAGEDAEWTRHASGTVAPGAPDSAAAAADAPLGATWPPEAAVSVNTDGLYERLADAGFRYGEAFQGLRAGWRAGDDVYADVALPEEQFEAAELFGLHPALLDAAMHSLGLGVLENEDDQVRLPFAWTGVTLHARGAVAARVRLTPVDATTVRLTLVDGEGSPVLTAEGLTLRAMARTAAPAAARPLYGVDWLPAPTAPTTAGTAGAVDVASIAGPADLAALEPAPVVRIDLSSTAPDGNDGRGEDQVAAAHAVAGRALAVVQAWLADDRFARSRLALVTHRAVPTDDVRDLASSTVWGLVRTAATENPDRFVLIDLDEDPASAAAVPAALTTGEPQLAIRAGALLAPRLVRLPSPAPEADPDADPIVLGPDGTVLITGGTGTLGAALARHLVTAHGVRHLVLTGRRGPDAPGAAELRAELTELGAEVAVAACDAADRTALAALLDSLDRPLGAVVHVAGVLDDGVIAALSPERLAAVLRPKVDAAWNLHELLGPDTALVLFSSIAATLGSPGQGNYTAANAFLDALAHHRRALGRRTVSLPWGFWDTGDGMTAQLTERDRARLGRGGVTPMSVEQGLALFDDALGVDRALVVPARLDLAALRRAEEVPVVLRGLVRAGLRRAASGPAAGGDSLARRVAALPAAERDAVLLETVCAAVATVLGHDGAGSVPVDRQFTDLGFDSLTAVDFRNRLAGLSGLRLPATLVFDYPTPVALAGYLRDELLGASAPTASGAAVTRSAAAADEPIVIVGMACRYPGGVRSPEDLWRLVADGTDAVSPFPLDRGWSEDLFHPDPEHLGTSYTAEGGFLHDADRFDADFFGISPREALATDPQQRLLLETAWEVFERAGLDPAALRGSQTGVFTGIMYNDYGSRLVDHAPRGFEGFIGTGSAPSIASGRVSYTFGFEGPAVTVDTACSSSLVALHLAAQALRNGECDLALAGGATVMATPTTFIEFSRQRGLAPDGRCKAFSADADGTGWSEGVGLLLVERLSDARRNGHQVLAVVRGSAINQDGASNGLTAPNGPSQQRVIRAALANAGISSSEVDVVEGHGTGTTLGDPIEAQALLATYGRERSAEQPLWLGSLKSNLGHTQAAAGVAGIIKMVMAMRNGVLPKTLHVNEPSPHVDWEAGAVELLTEARPWTEADHPRRAAVSSFGVSGTNAHVILEEAPTVVEPAKAERRPEQPVVWPLSAKSDAALRDQARLLLEWITEHPDVPETDVAHALTTGRSLFEHRAVVLPGARTEALEALAEGSSHTGLVTTSASEGGKLAFLFTGQGSQRVGMGEELYGAFPVFAAAYDEAL</sequence>
<dbReference type="PANTHER" id="PTHR43775:SF51">
    <property type="entry name" value="INACTIVE PHENOLPHTHIOCEROL SYNTHESIS POLYKETIDE SYNTHASE TYPE I PKS1-RELATED"/>
    <property type="match status" value="1"/>
</dbReference>
<dbReference type="InterPro" id="IPR032821">
    <property type="entry name" value="PKS_assoc"/>
</dbReference>
<evidence type="ECO:0000256" key="6">
    <source>
        <dbReference type="ARBA" id="ARBA00023268"/>
    </source>
</evidence>
<evidence type="ECO:0000256" key="8">
    <source>
        <dbReference type="PROSITE-ProRule" id="PRU01363"/>
    </source>
</evidence>
<feature type="compositionally biased region" description="Low complexity" evidence="9">
    <location>
        <begin position="1470"/>
        <end position="1482"/>
    </location>
</feature>